<dbReference type="NCBIfam" id="TIGR03150">
    <property type="entry name" value="fabF"/>
    <property type="match status" value="1"/>
</dbReference>
<comment type="caution">
    <text evidence="18">The sequence shown here is derived from an EMBL/GenBank/DDBJ whole genome shotgun (WGS) entry which is preliminary data.</text>
</comment>
<dbReference type="NCBIfam" id="NF005589">
    <property type="entry name" value="PRK07314.1"/>
    <property type="match status" value="1"/>
</dbReference>
<evidence type="ECO:0000256" key="3">
    <source>
        <dbReference type="ARBA" id="ARBA00012356"/>
    </source>
</evidence>
<dbReference type="GO" id="GO:0004315">
    <property type="term" value="F:3-oxoacyl-[acyl-carrier-protein] synthase activity"/>
    <property type="evidence" value="ECO:0007669"/>
    <property type="project" value="UniProtKB-UniRule"/>
</dbReference>
<dbReference type="FunFam" id="3.40.47.10:FF:000009">
    <property type="entry name" value="3-oxoacyl-[acyl-carrier-protein] synthase 2"/>
    <property type="match status" value="1"/>
</dbReference>
<keyword evidence="7" id="KW-0276">Fatty acid metabolism</keyword>
<dbReference type="SUPFAM" id="SSF53901">
    <property type="entry name" value="Thiolase-like"/>
    <property type="match status" value="2"/>
</dbReference>
<evidence type="ECO:0000256" key="13">
    <source>
        <dbReference type="ARBA" id="ARBA00047659"/>
    </source>
</evidence>
<reference evidence="18" key="1">
    <citation type="journal article" date="2021" name="PeerJ">
        <title>Extensive microbial diversity within the chicken gut microbiome revealed by metagenomics and culture.</title>
        <authorList>
            <person name="Gilroy R."/>
            <person name="Ravi A."/>
            <person name="Getino M."/>
            <person name="Pursley I."/>
            <person name="Horton D.L."/>
            <person name="Alikhan N.F."/>
            <person name="Baker D."/>
            <person name="Gharbi K."/>
            <person name="Hall N."/>
            <person name="Watson M."/>
            <person name="Adriaenssens E.M."/>
            <person name="Foster-Nyarko E."/>
            <person name="Jarju S."/>
            <person name="Secka A."/>
            <person name="Antonio M."/>
            <person name="Oren A."/>
            <person name="Chaudhuri R.R."/>
            <person name="La Ragione R."/>
            <person name="Hildebrand F."/>
            <person name="Pallen M.J."/>
        </authorList>
    </citation>
    <scope>NUCLEOTIDE SEQUENCE</scope>
    <source>
        <strain evidence="18">ChiBcec16_6824</strain>
    </source>
</reference>
<evidence type="ECO:0000256" key="15">
    <source>
        <dbReference type="PIRSR" id="PIRSR000447-1"/>
    </source>
</evidence>
<proteinExistence type="inferred from homology"/>
<dbReference type="InterPro" id="IPR017568">
    <property type="entry name" value="3-oxoacyl-ACP_synth-2"/>
</dbReference>
<evidence type="ECO:0000313" key="18">
    <source>
        <dbReference type="EMBL" id="HIY20908.1"/>
    </source>
</evidence>
<evidence type="ECO:0000313" key="19">
    <source>
        <dbReference type="Proteomes" id="UP000823868"/>
    </source>
</evidence>
<dbReference type="Pfam" id="PF02801">
    <property type="entry name" value="Ketoacyl-synt_C"/>
    <property type="match status" value="1"/>
</dbReference>
<gene>
    <name evidence="18" type="primary">fabF</name>
    <name evidence="18" type="ORF">H9841_03270</name>
</gene>
<keyword evidence="5 14" id="KW-0444">Lipid biosynthesis</keyword>
<dbReference type="PROSITE" id="PS52004">
    <property type="entry name" value="KS3_2"/>
    <property type="match status" value="1"/>
</dbReference>
<evidence type="ECO:0000256" key="2">
    <source>
        <dbReference type="ARBA" id="ARBA00008467"/>
    </source>
</evidence>
<dbReference type="EMBL" id="DXDX01000061">
    <property type="protein sequence ID" value="HIY20908.1"/>
    <property type="molecule type" value="Genomic_DNA"/>
</dbReference>
<dbReference type="InterPro" id="IPR000794">
    <property type="entry name" value="Beta-ketoacyl_synthase"/>
</dbReference>
<sequence>MEKRRVVVTGMGALTPIGKTVEESWEAAKAGKCGIDTITQYDSSNQKVHLAGEVKGFNAEDYLERREARRMDRFTQFAVIAAGQALENSGLDLEKEDRGNIGVIVSSGIGGINTIQAETLKGGEKGFDKVSPFFIPMVIANMAAGQIAIKYGLQGMCTCPVSACAGGSNAIGDAFRHIRDGYSDVVLCGGAEAAITPLGMGGFTSLKALTTCSDPARASIPFDAERSGFVMGEGAGILVLESYEHAKARGAHILGEIVGYGSNCDAHHITAPCPDGAGATACMRMALADGNVPAGEVDYINAHGTSTSLNDSGETMAVKNAFGEHAQHLMMSSTKSMTGHLLGASGAVASIFCVLALRDQFAPPTIHYQVPDPACDLDIVPNEGRSATIRYAMANAFGFGGHNASLIFKHWEE</sequence>
<evidence type="ECO:0000256" key="8">
    <source>
        <dbReference type="ARBA" id="ARBA00023098"/>
    </source>
</evidence>
<dbReference type="GO" id="GO:0005829">
    <property type="term" value="C:cytosol"/>
    <property type="evidence" value="ECO:0007669"/>
    <property type="project" value="TreeGrafter"/>
</dbReference>
<dbReference type="InterPro" id="IPR014031">
    <property type="entry name" value="Ketoacyl_synth_C"/>
</dbReference>
<organism evidence="18 19">
    <name type="scientific">Candidatus Flavonifractor merdigallinarum</name>
    <dbReference type="NCBI Taxonomy" id="2838589"/>
    <lineage>
        <taxon>Bacteria</taxon>
        <taxon>Bacillati</taxon>
        <taxon>Bacillota</taxon>
        <taxon>Clostridia</taxon>
        <taxon>Eubacteriales</taxon>
        <taxon>Oscillospiraceae</taxon>
        <taxon>Flavonifractor</taxon>
    </lineage>
</organism>
<evidence type="ECO:0000256" key="10">
    <source>
        <dbReference type="ARBA" id="ARBA00023315"/>
    </source>
</evidence>
<dbReference type="Proteomes" id="UP000823868">
    <property type="component" value="Unassembled WGS sequence"/>
</dbReference>
<dbReference type="EC" id="2.3.1.179" evidence="3 14"/>
<dbReference type="Pfam" id="PF00109">
    <property type="entry name" value="ketoacyl-synt"/>
    <property type="match status" value="1"/>
</dbReference>
<dbReference type="PANTHER" id="PTHR11712">
    <property type="entry name" value="POLYKETIDE SYNTHASE-RELATED"/>
    <property type="match status" value="1"/>
</dbReference>
<evidence type="ECO:0000256" key="16">
    <source>
        <dbReference type="RuleBase" id="RU003694"/>
    </source>
</evidence>
<protein>
    <recommendedName>
        <fullName evidence="4 14">3-oxoacyl-[acyl-carrier-protein] synthase 2</fullName>
        <ecNumber evidence="3 14">2.3.1.179</ecNumber>
    </recommendedName>
</protein>
<keyword evidence="10 14" id="KW-0012">Acyltransferase</keyword>
<dbReference type="PANTHER" id="PTHR11712:SF336">
    <property type="entry name" value="3-OXOACYL-[ACYL-CARRIER-PROTEIN] SYNTHASE, MITOCHONDRIAL"/>
    <property type="match status" value="1"/>
</dbReference>
<evidence type="ECO:0000259" key="17">
    <source>
        <dbReference type="PROSITE" id="PS52004"/>
    </source>
</evidence>
<dbReference type="SMART" id="SM00825">
    <property type="entry name" value="PKS_KS"/>
    <property type="match status" value="1"/>
</dbReference>
<evidence type="ECO:0000256" key="4">
    <source>
        <dbReference type="ARBA" id="ARBA00014657"/>
    </source>
</evidence>
<comment type="catalytic activity">
    <reaction evidence="12 14">
        <text>(9Z)-hexadecenoyl-[ACP] + malonyl-[ACP] + H(+) = 3-oxo-(11Z)-octadecenoyl-[ACP] + holo-[ACP] + CO2</text>
        <dbReference type="Rhea" id="RHEA:55040"/>
        <dbReference type="Rhea" id="RHEA-COMP:9623"/>
        <dbReference type="Rhea" id="RHEA-COMP:9685"/>
        <dbReference type="Rhea" id="RHEA-COMP:10800"/>
        <dbReference type="Rhea" id="RHEA-COMP:14074"/>
        <dbReference type="ChEBI" id="CHEBI:15378"/>
        <dbReference type="ChEBI" id="CHEBI:16526"/>
        <dbReference type="ChEBI" id="CHEBI:64479"/>
        <dbReference type="ChEBI" id="CHEBI:78449"/>
        <dbReference type="ChEBI" id="CHEBI:83989"/>
        <dbReference type="ChEBI" id="CHEBI:138538"/>
        <dbReference type="EC" id="2.3.1.179"/>
    </reaction>
</comment>
<dbReference type="InterPro" id="IPR020841">
    <property type="entry name" value="PKS_Beta-ketoAc_synthase_dom"/>
</dbReference>
<dbReference type="GO" id="GO:0006633">
    <property type="term" value="P:fatty acid biosynthetic process"/>
    <property type="evidence" value="ECO:0007669"/>
    <property type="project" value="UniProtKB-UniRule"/>
</dbReference>
<dbReference type="PIRSF" id="PIRSF000447">
    <property type="entry name" value="KAS_II"/>
    <property type="match status" value="1"/>
</dbReference>
<feature type="domain" description="Ketosynthase family 3 (KS3)" evidence="17">
    <location>
        <begin position="3"/>
        <end position="410"/>
    </location>
</feature>
<evidence type="ECO:0000256" key="14">
    <source>
        <dbReference type="PIRNR" id="PIRNR000447"/>
    </source>
</evidence>
<keyword evidence="6 14" id="KW-0808">Transferase</keyword>
<comment type="pathway">
    <text evidence="1 14">Lipid metabolism; fatty acid biosynthesis.</text>
</comment>
<evidence type="ECO:0000256" key="9">
    <source>
        <dbReference type="ARBA" id="ARBA00023160"/>
    </source>
</evidence>
<evidence type="ECO:0000256" key="6">
    <source>
        <dbReference type="ARBA" id="ARBA00022679"/>
    </source>
</evidence>
<feature type="active site" description="For beta-ketoacyl synthase activity" evidence="15">
    <location>
        <position position="164"/>
    </location>
</feature>
<comment type="function">
    <text evidence="11 14">Involved in the type II fatty acid elongation cycle. Catalyzes the elongation of a wide range of acyl-ACP by the addition of two carbons from malonyl-ACP to an acyl acceptor. Can efficiently catalyze the conversion of palmitoleoyl-ACP (cis-hexadec-9-enoyl-ACP) to cis-vaccenoyl-ACP (cis-octadec-11-enoyl-ACP), an essential step in the thermal regulation of fatty acid composition.</text>
</comment>
<evidence type="ECO:0000256" key="11">
    <source>
        <dbReference type="ARBA" id="ARBA00024006"/>
    </source>
</evidence>
<evidence type="ECO:0000256" key="1">
    <source>
        <dbReference type="ARBA" id="ARBA00005194"/>
    </source>
</evidence>
<keyword evidence="8" id="KW-0443">Lipid metabolism</keyword>
<dbReference type="InterPro" id="IPR016039">
    <property type="entry name" value="Thiolase-like"/>
</dbReference>
<evidence type="ECO:0000256" key="5">
    <source>
        <dbReference type="ARBA" id="ARBA00022516"/>
    </source>
</evidence>
<evidence type="ECO:0000256" key="7">
    <source>
        <dbReference type="ARBA" id="ARBA00022832"/>
    </source>
</evidence>
<name>A0A9D1Y7X3_9FIRM</name>
<dbReference type="AlphaFoldDB" id="A0A9D1Y7X3"/>
<dbReference type="Gene3D" id="3.40.47.10">
    <property type="match status" value="1"/>
</dbReference>
<dbReference type="CDD" id="cd00834">
    <property type="entry name" value="KAS_I_II"/>
    <property type="match status" value="1"/>
</dbReference>
<accession>A0A9D1Y7X3</accession>
<evidence type="ECO:0000256" key="12">
    <source>
        <dbReference type="ARBA" id="ARBA00047318"/>
    </source>
</evidence>
<dbReference type="InterPro" id="IPR014030">
    <property type="entry name" value="Ketoacyl_synth_N"/>
</dbReference>
<reference evidence="18" key="2">
    <citation type="submission" date="2021-04" db="EMBL/GenBank/DDBJ databases">
        <authorList>
            <person name="Gilroy R."/>
        </authorList>
    </citation>
    <scope>NUCLEOTIDE SEQUENCE</scope>
    <source>
        <strain evidence="18">ChiBcec16_6824</strain>
    </source>
</reference>
<comment type="similarity">
    <text evidence="2 14 16">Belongs to the thiolase-like superfamily. Beta-ketoacyl-ACP synthases family.</text>
</comment>
<keyword evidence="9 14" id="KW-0275">Fatty acid biosynthesis</keyword>
<comment type="catalytic activity">
    <reaction evidence="13 14">
        <text>a fatty acyl-[ACP] + malonyl-[ACP] + H(+) = a 3-oxoacyl-[ACP] + holo-[ACP] + CO2</text>
        <dbReference type="Rhea" id="RHEA:22836"/>
        <dbReference type="Rhea" id="RHEA-COMP:9623"/>
        <dbReference type="Rhea" id="RHEA-COMP:9685"/>
        <dbReference type="Rhea" id="RHEA-COMP:9916"/>
        <dbReference type="Rhea" id="RHEA-COMP:14125"/>
        <dbReference type="ChEBI" id="CHEBI:15378"/>
        <dbReference type="ChEBI" id="CHEBI:16526"/>
        <dbReference type="ChEBI" id="CHEBI:64479"/>
        <dbReference type="ChEBI" id="CHEBI:78449"/>
        <dbReference type="ChEBI" id="CHEBI:78776"/>
        <dbReference type="ChEBI" id="CHEBI:138651"/>
    </reaction>
</comment>